<dbReference type="OrthoDB" id="9810247at2"/>
<proteinExistence type="predicted"/>
<dbReference type="Gene3D" id="3.40.50.150">
    <property type="entry name" value="Vaccinia Virus protein VP39"/>
    <property type="match status" value="1"/>
</dbReference>
<gene>
    <name evidence="1" type="ORF">E4Z66_03005</name>
</gene>
<dbReference type="RefSeq" id="WP_136461447.1">
    <property type="nucleotide sequence ID" value="NZ_SRKY01000001.1"/>
</dbReference>
<dbReference type="Proteomes" id="UP000306602">
    <property type="component" value="Unassembled WGS sequence"/>
</dbReference>
<dbReference type="Pfam" id="PF13489">
    <property type="entry name" value="Methyltransf_23"/>
    <property type="match status" value="1"/>
</dbReference>
<dbReference type="AlphaFoldDB" id="A0A4S4NG17"/>
<comment type="caution">
    <text evidence="1">The sequence shown here is derived from an EMBL/GenBank/DDBJ whole genome shotgun (WGS) entry which is preliminary data.</text>
</comment>
<name>A0A4S4NG17_9RHOB</name>
<evidence type="ECO:0000313" key="1">
    <source>
        <dbReference type="EMBL" id="THH38554.1"/>
    </source>
</evidence>
<dbReference type="EMBL" id="SRKY01000001">
    <property type="protein sequence ID" value="THH38554.1"/>
    <property type="molecule type" value="Genomic_DNA"/>
</dbReference>
<evidence type="ECO:0000313" key="2">
    <source>
        <dbReference type="Proteomes" id="UP000306602"/>
    </source>
</evidence>
<dbReference type="InterPro" id="IPR029063">
    <property type="entry name" value="SAM-dependent_MTases_sf"/>
</dbReference>
<accession>A0A4S4NG17</accession>
<organism evidence="1 2">
    <name type="scientific">Aliishimia ponticola</name>
    <dbReference type="NCBI Taxonomy" id="2499833"/>
    <lineage>
        <taxon>Bacteria</taxon>
        <taxon>Pseudomonadati</taxon>
        <taxon>Pseudomonadota</taxon>
        <taxon>Alphaproteobacteria</taxon>
        <taxon>Rhodobacterales</taxon>
        <taxon>Paracoccaceae</taxon>
        <taxon>Aliishimia</taxon>
    </lineage>
</organism>
<dbReference type="CDD" id="cd02440">
    <property type="entry name" value="AdoMet_MTases"/>
    <property type="match status" value="1"/>
</dbReference>
<dbReference type="GO" id="GO:0008168">
    <property type="term" value="F:methyltransferase activity"/>
    <property type="evidence" value="ECO:0007669"/>
    <property type="project" value="UniProtKB-KW"/>
</dbReference>
<reference evidence="1 2" key="1">
    <citation type="submission" date="2019-04" db="EMBL/GenBank/DDBJ databases">
        <title>Shimia ponticola sp. nov., isolated from seawater.</title>
        <authorList>
            <person name="Kim Y.-O."/>
            <person name="Yoon J.-H."/>
        </authorList>
    </citation>
    <scope>NUCLEOTIDE SEQUENCE [LARGE SCALE GENOMIC DNA]</scope>
    <source>
        <strain evidence="1 2">MYP11</strain>
    </source>
</reference>
<keyword evidence="2" id="KW-1185">Reference proteome</keyword>
<dbReference type="GO" id="GO:0032259">
    <property type="term" value="P:methylation"/>
    <property type="evidence" value="ECO:0007669"/>
    <property type="project" value="UniProtKB-KW"/>
</dbReference>
<dbReference type="SUPFAM" id="SSF53335">
    <property type="entry name" value="S-adenosyl-L-methionine-dependent methyltransferases"/>
    <property type="match status" value="1"/>
</dbReference>
<sequence length="236" mass="26145">MSITDFFSLSGSFEKKTAQSGGIQMASVGLHDHLFNVLSNLVSGPLHVLDLGAGSGAWGKRLIAAGNTAKGVVLETDMATCDLECVVGDLSHPFAEKLDENFNVVTCIEVLEHIENPRNAFREARKLLKQGGLFLISTPNASGVYSRFKFFVAGRFGMFDDFQYNGIGHITPLTHWQLEKMFLENGFELVLLDDFDATPRRIRTLGDVIKRAVWLFRPFMRGHVGTQHIIMAGRAK</sequence>
<protein>
    <submittedName>
        <fullName evidence="1">Class I SAM-dependent methyltransferase</fullName>
    </submittedName>
</protein>
<dbReference type="PANTHER" id="PTHR43591:SF110">
    <property type="entry name" value="RHODANESE DOMAIN-CONTAINING PROTEIN"/>
    <property type="match status" value="1"/>
</dbReference>
<dbReference type="PANTHER" id="PTHR43591">
    <property type="entry name" value="METHYLTRANSFERASE"/>
    <property type="match status" value="1"/>
</dbReference>
<keyword evidence="1" id="KW-0808">Transferase</keyword>
<keyword evidence="1" id="KW-0489">Methyltransferase</keyword>